<evidence type="ECO:0000256" key="1">
    <source>
        <dbReference type="SAM" id="Phobius"/>
    </source>
</evidence>
<protein>
    <submittedName>
        <fullName evidence="2">Uncharacterized protein</fullName>
    </submittedName>
</protein>
<gene>
    <name evidence="2" type="ORF">TCEB3V08_LOCUS12070</name>
</gene>
<evidence type="ECO:0000313" key="2">
    <source>
        <dbReference type="EMBL" id="CAD7414340.1"/>
    </source>
</evidence>
<keyword evidence="1" id="KW-0472">Membrane</keyword>
<dbReference type="SUPFAM" id="SSF103473">
    <property type="entry name" value="MFS general substrate transporter"/>
    <property type="match status" value="1"/>
</dbReference>
<dbReference type="Gene3D" id="1.20.1250.20">
    <property type="entry name" value="MFS general substrate transporter like domains"/>
    <property type="match status" value="1"/>
</dbReference>
<dbReference type="InterPro" id="IPR036259">
    <property type="entry name" value="MFS_trans_sf"/>
</dbReference>
<dbReference type="AlphaFoldDB" id="A0A7R9DGJ6"/>
<reference evidence="2" key="1">
    <citation type="submission" date="2020-11" db="EMBL/GenBank/DDBJ databases">
        <authorList>
            <person name="Tran Van P."/>
        </authorList>
    </citation>
    <scope>NUCLEOTIDE SEQUENCE</scope>
</reference>
<feature type="transmembrane region" description="Helical" evidence="1">
    <location>
        <begin position="81"/>
        <end position="101"/>
    </location>
</feature>
<name>A0A7R9DGJ6_TIMCR</name>
<keyword evidence="1" id="KW-0812">Transmembrane</keyword>
<feature type="transmembrane region" description="Helical" evidence="1">
    <location>
        <begin position="55"/>
        <end position="74"/>
    </location>
</feature>
<feature type="transmembrane region" description="Helical" evidence="1">
    <location>
        <begin position="107"/>
        <end position="129"/>
    </location>
</feature>
<dbReference type="EMBL" id="OC324577">
    <property type="protein sequence ID" value="CAD7414340.1"/>
    <property type="molecule type" value="Genomic_DNA"/>
</dbReference>
<proteinExistence type="predicted"/>
<organism evidence="2">
    <name type="scientific">Timema cristinae</name>
    <name type="common">Walking stick</name>
    <dbReference type="NCBI Taxonomy" id="61476"/>
    <lineage>
        <taxon>Eukaryota</taxon>
        <taxon>Metazoa</taxon>
        <taxon>Ecdysozoa</taxon>
        <taxon>Arthropoda</taxon>
        <taxon>Hexapoda</taxon>
        <taxon>Insecta</taxon>
        <taxon>Pterygota</taxon>
        <taxon>Neoptera</taxon>
        <taxon>Polyneoptera</taxon>
        <taxon>Phasmatodea</taxon>
        <taxon>Timematodea</taxon>
        <taxon>Timematoidea</taxon>
        <taxon>Timematidae</taxon>
        <taxon>Timema</taxon>
    </lineage>
</organism>
<sequence length="265" mass="29354">MAILWAVKMTRNVELSTNINSTWEGCYLNALDVLHIDPQFNPCFHTISTRVLMELLAGFSAVILGKIMLLLIGVVKIGRKVALVVCFLVSASCSTAVYFPHDWWTSATLFYILLASYSAANTLFTILVVEMFPTGIRGTASGLVRSFHHLASLLNTRYLWTSCEITLFSTAGMFLEKGDHLAVITKAGLVPGYSQVCLEEKSIKASKVGKNKNGIICADPTMSQAVYPPKLIPHVKRDYLPDSEIELQKTQQGFKQGQTAWLKPY</sequence>
<keyword evidence="1" id="KW-1133">Transmembrane helix</keyword>
<accession>A0A7R9DGJ6</accession>